<sequence length="137" mass="15574">MNVLNVANIVNDWIEKKLNLPFTIYNDIIPDTGDNAACLRYDPAPAAERRYTDGTRLLKWNLTYYVRNKNRTKARDYADEITAKLDGVEITDETSGVCIQIEAATLPQFISMDEKNNTIYSAAIVCTYLEPRESMEA</sequence>
<organism evidence="1">
    <name type="scientific">Siphoviridae sp. ctzm5103</name>
    <dbReference type="NCBI Taxonomy" id="2825750"/>
    <lineage>
        <taxon>Viruses</taxon>
        <taxon>Duplodnaviria</taxon>
        <taxon>Heunggongvirae</taxon>
        <taxon>Uroviricota</taxon>
        <taxon>Caudoviricetes</taxon>
    </lineage>
</organism>
<accession>A0A8S5TT73</accession>
<proteinExistence type="predicted"/>
<dbReference type="InterPro" id="IPR024411">
    <property type="entry name" value="Tail_terminator_phage"/>
</dbReference>
<evidence type="ECO:0000313" key="1">
    <source>
        <dbReference type="EMBL" id="DAF85387.1"/>
    </source>
</evidence>
<dbReference type="EMBL" id="BK015926">
    <property type="protein sequence ID" value="DAF85387.1"/>
    <property type="molecule type" value="Genomic_DNA"/>
</dbReference>
<reference evidence="1" key="1">
    <citation type="journal article" date="2021" name="Proc. Natl. Acad. Sci. U.S.A.">
        <title>A Catalog of Tens of Thousands of Viruses from Human Metagenomes Reveals Hidden Associations with Chronic Diseases.</title>
        <authorList>
            <person name="Tisza M.J."/>
            <person name="Buck C.B."/>
        </authorList>
    </citation>
    <scope>NUCLEOTIDE SEQUENCE</scope>
    <source>
        <strain evidence="1">Ctzm5103</strain>
    </source>
</reference>
<dbReference type="Pfam" id="PF12691">
    <property type="entry name" value="Phage_tail_terminator_6"/>
    <property type="match status" value="1"/>
</dbReference>
<name>A0A8S5TT73_9CAUD</name>
<protein>
    <submittedName>
        <fullName evidence="1">Minor capsid protein</fullName>
    </submittedName>
</protein>